<sequence length="95" mass="10913">MHQIDQEINALEGRILSLRTARNRLAPVSRIPMEVLTEIFSLTQDISDESYGRAALVISWVCQHWREMALGFPALWSCIDLTHIDCVQAFLERSK</sequence>
<gene>
    <name evidence="1" type="ORF">BDN72DRAFT_768745</name>
</gene>
<keyword evidence="2" id="KW-1185">Reference proteome</keyword>
<reference evidence="1 2" key="1">
    <citation type="journal article" date="2019" name="Nat. Ecol. Evol.">
        <title>Megaphylogeny resolves global patterns of mushroom evolution.</title>
        <authorList>
            <person name="Varga T."/>
            <person name="Krizsan K."/>
            <person name="Foldi C."/>
            <person name="Dima B."/>
            <person name="Sanchez-Garcia M."/>
            <person name="Sanchez-Ramirez S."/>
            <person name="Szollosi G.J."/>
            <person name="Szarkandi J.G."/>
            <person name="Papp V."/>
            <person name="Albert L."/>
            <person name="Andreopoulos W."/>
            <person name="Angelini C."/>
            <person name="Antonin V."/>
            <person name="Barry K.W."/>
            <person name="Bougher N.L."/>
            <person name="Buchanan P."/>
            <person name="Buyck B."/>
            <person name="Bense V."/>
            <person name="Catcheside P."/>
            <person name="Chovatia M."/>
            <person name="Cooper J."/>
            <person name="Damon W."/>
            <person name="Desjardin D."/>
            <person name="Finy P."/>
            <person name="Geml J."/>
            <person name="Haridas S."/>
            <person name="Hughes K."/>
            <person name="Justo A."/>
            <person name="Karasinski D."/>
            <person name="Kautmanova I."/>
            <person name="Kiss B."/>
            <person name="Kocsube S."/>
            <person name="Kotiranta H."/>
            <person name="LaButti K.M."/>
            <person name="Lechner B.E."/>
            <person name="Liimatainen K."/>
            <person name="Lipzen A."/>
            <person name="Lukacs Z."/>
            <person name="Mihaltcheva S."/>
            <person name="Morgado L.N."/>
            <person name="Niskanen T."/>
            <person name="Noordeloos M.E."/>
            <person name="Ohm R.A."/>
            <person name="Ortiz-Santana B."/>
            <person name="Ovrebo C."/>
            <person name="Racz N."/>
            <person name="Riley R."/>
            <person name="Savchenko A."/>
            <person name="Shiryaev A."/>
            <person name="Soop K."/>
            <person name="Spirin V."/>
            <person name="Szebenyi C."/>
            <person name="Tomsovsky M."/>
            <person name="Tulloss R.E."/>
            <person name="Uehling J."/>
            <person name="Grigoriev I.V."/>
            <person name="Vagvolgyi C."/>
            <person name="Papp T."/>
            <person name="Martin F.M."/>
            <person name="Miettinen O."/>
            <person name="Hibbett D.S."/>
            <person name="Nagy L.G."/>
        </authorList>
    </citation>
    <scope>NUCLEOTIDE SEQUENCE [LARGE SCALE GENOMIC DNA]</scope>
    <source>
        <strain evidence="1 2">NL-1719</strain>
    </source>
</reference>
<dbReference type="EMBL" id="ML208343">
    <property type="protein sequence ID" value="TFK68815.1"/>
    <property type="molecule type" value="Genomic_DNA"/>
</dbReference>
<evidence type="ECO:0000313" key="1">
    <source>
        <dbReference type="EMBL" id="TFK68815.1"/>
    </source>
</evidence>
<evidence type="ECO:0000313" key="2">
    <source>
        <dbReference type="Proteomes" id="UP000308600"/>
    </source>
</evidence>
<dbReference type="Proteomes" id="UP000308600">
    <property type="component" value="Unassembled WGS sequence"/>
</dbReference>
<accession>A0ACD3ASN0</accession>
<protein>
    <submittedName>
        <fullName evidence="1">Uncharacterized protein</fullName>
    </submittedName>
</protein>
<name>A0ACD3ASN0_9AGAR</name>
<organism evidence="1 2">
    <name type="scientific">Pluteus cervinus</name>
    <dbReference type="NCBI Taxonomy" id="181527"/>
    <lineage>
        <taxon>Eukaryota</taxon>
        <taxon>Fungi</taxon>
        <taxon>Dikarya</taxon>
        <taxon>Basidiomycota</taxon>
        <taxon>Agaricomycotina</taxon>
        <taxon>Agaricomycetes</taxon>
        <taxon>Agaricomycetidae</taxon>
        <taxon>Agaricales</taxon>
        <taxon>Pluteineae</taxon>
        <taxon>Pluteaceae</taxon>
        <taxon>Pluteus</taxon>
    </lineage>
</organism>
<feature type="non-terminal residue" evidence="1">
    <location>
        <position position="95"/>
    </location>
</feature>
<proteinExistence type="predicted"/>